<keyword evidence="3" id="KW-1185">Reference proteome</keyword>
<dbReference type="Proteomes" id="UP001185755">
    <property type="component" value="Unassembled WGS sequence"/>
</dbReference>
<organism evidence="2 3">
    <name type="scientific">Rhodococcoides yunnanense</name>
    <dbReference type="NCBI Taxonomy" id="278209"/>
    <lineage>
        <taxon>Bacteria</taxon>
        <taxon>Bacillati</taxon>
        <taxon>Actinomycetota</taxon>
        <taxon>Actinomycetes</taxon>
        <taxon>Mycobacteriales</taxon>
        <taxon>Nocardiaceae</taxon>
        <taxon>Rhodococcoides</taxon>
    </lineage>
</organism>
<reference evidence="2 3" key="1">
    <citation type="submission" date="2023-10" db="EMBL/GenBank/DDBJ databases">
        <title>Development of a sustainable strategy for remediation of hydrocarbon-contaminated territories based on the waste exchange concept.</title>
        <authorList>
            <person name="Krivoruchko A."/>
        </authorList>
    </citation>
    <scope>NUCLEOTIDE SEQUENCE [LARGE SCALE GENOMIC DNA]</scope>
    <source>
        <strain evidence="2 3">IEGM 1323</strain>
    </source>
</reference>
<dbReference type="RefSeq" id="WP_317562951.1">
    <property type="nucleotide sequence ID" value="NZ_JAWLJX010000001.1"/>
</dbReference>
<evidence type="ECO:0000313" key="2">
    <source>
        <dbReference type="EMBL" id="MDV6260072.1"/>
    </source>
</evidence>
<proteinExistence type="predicted"/>
<feature type="signal peptide" evidence="1">
    <location>
        <begin position="1"/>
        <end position="28"/>
    </location>
</feature>
<sequence length="154" mass="15762">MRRATATVILAAAVSVPLCFAVAAPAVAAPEDVTFTAVSDGNSITGTFSFTGGSAPSTCLFLDFDTFDAITQTYAVYGLVYPNVDSTSVSFTDVDVAEGDYILDWNCAGSGEQWGTGVYNGSAAQVPVTVVTPVDEPDPSCTGSVCLPTGSFGF</sequence>
<keyword evidence="1" id="KW-0732">Signal</keyword>
<comment type="caution">
    <text evidence="2">The sequence shown here is derived from an EMBL/GenBank/DDBJ whole genome shotgun (WGS) entry which is preliminary data.</text>
</comment>
<evidence type="ECO:0000256" key="1">
    <source>
        <dbReference type="SAM" id="SignalP"/>
    </source>
</evidence>
<evidence type="ECO:0000313" key="3">
    <source>
        <dbReference type="Proteomes" id="UP001185755"/>
    </source>
</evidence>
<protein>
    <recommendedName>
        <fullName evidence="4">AA1-like domain-containing protein</fullName>
    </recommendedName>
</protein>
<feature type="chain" id="PRO_5047298133" description="AA1-like domain-containing protein" evidence="1">
    <location>
        <begin position="29"/>
        <end position="154"/>
    </location>
</feature>
<gene>
    <name evidence="2" type="ORF">R3P96_01840</name>
</gene>
<evidence type="ECO:0008006" key="4">
    <source>
        <dbReference type="Google" id="ProtNLM"/>
    </source>
</evidence>
<name>A0ABU4B7B0_9NOCA</name>
<dbReference type="EMBL" id="JAWLJX010000001">
    <property type="protein sequence ID" value="MDV6260072.1"/>
    <property type="molecule type" value="Genomic_DNA"/>
</dbReference>
<accession>A0ABU4B7B0</accession>